<evidence type="ECO:0000256" key="3">
    <source>
        <dbReference type="ARBA" id="ARBA00022723"/>
    </source>
</evidence>
<gene>
    <name evidence="8" type="ORF">EJ903_11335</name>
</gene>
<comment type="caution">
    <text evidence="8">The sequence shown here is derived from an EMBL/GenBank/DDBJ whole genome shotgun (WGS) entry which is preliminary data.</text>
</comment>
<dbReference type="Proteomes" id="UP000277007">
    <property type="component" value="Unassembled WGS sequence"/>
</dbReference>
<feature type="binding site" evidence="7">
    <location>
        <position position="87"/>
    </location>
    <ligand>
        <name>[2Fe-2S] cluster</name>
        <dbReference type="ChEBI" id="CHEBI:190135"/>
    </ligand>
</feature>
<dbReference type="GO" id="GO:0046872">
    <property type="term" value="F:metal ion binding"/>
    <property type="evidence" value="ECO:0007669"/>
    <property type="project" value="UniProtKB-KW"/>
</dbReference>
<organism evidence="8 9">
    <name type="scientific">Azospirillum griseum</name>
    <dbReference type="NCBI Taxonomy" id="2496639"/>
    <lineage>
        <taxon>Bacteria</taxon>
        <taxon>Pseudomonadati</taxon>
        <taxon>Pseudomonadota</taxon>
        <taxon>Alphaproteobacteria</taxon>
        <taxon>Rhodospirillales</taxon>
        <taxon>Azospirillaceae</taxon>
        <taxon>Azospirillum</taxon>
    </lineage>
</organism>
<dbReference type="Gene3D" id="3.40.30.10">
    <property type="entry name" value="Glutaredoxin"/>
    <property type="match status" value="1"/>
</dbReference>
<reference evidence="8 9" key="1">
    <citation type="submission" date="2018-12" db="EMBL/GenBank/DDBJ databases">
        <authorList>
            <person name="Yang Y."/>
        </authorList>
    </citation>
    <scope>NUCLEOTIDE SEQUENCE [LARGE SCALE GENOMIC DNA]</scope>
    <source>
        <strain evidence="8 9">L-25-5w-1</strain>
    </source>
</reference>
<dbReference type="InterPro" id="IPR002023">
    <property type="entry name" value="NuoE-like"/>
</dbReference>
<dbReference type="PIRSF" id="PIRSF000216">
    <property type="entry name" value="NADH_DH_24kDa"/>
    <property type="match status" value="1"/>
</dbReference>
<keyword evidence="5 7" id="KW-0411">Iron-sulfur</keyword>
<keyword evidence="2 7" id="KW-0001">2Fe-2S</keyword>
<dbReference type="SUPFAM" id="SSF52833">
    <property type="entry name" value="Thioredoxin-like"/>
    <property type="match status" value="1"/>
</dbReference>
<comment type="similarity">
    <text evidence="1">Belongs to the complex I 24 kDa subunit family.</text>
</comment>
<protein>
    <submittedName>
        <fullName evidence="8">Formate dehydrogenase subunit gamma</fullName>
    </submittedName>
</protein>
<dbReference type="EMBL" id="RXMA01000009">
    <property type="protein sequence ID" value="RTR20134.1"/>
    <property type="molecule type" value="Genomic_DNA"/>
</dbReference>
<evidence type="ECO:0000256" key="4">
    <source>
        <dbReference type="ARBA" id="ARBA00023004"/>
    </source>
</evidence>
<evidence type="ECO:0000256" key="1">
    <source>
        <dbReference type="ARBA" id="ARBA00010643"/>
    </source>
</evidence>
<evidence type="ECO:0000256" key="6">
    <source>
        <dbReference type="ARBA" id="ARBA00034078"/>
    </source>
</evidence>
<dbReference type="NCBIfam" id="NF004638">
    <property type="entry name" value="PRK05988.1"/>
    <property type="match status" value="1"/>
</dbReference>
<feature type="binding site" evidence="7">
    <location>
        <position position="82"/>
    </location>
    <ligand>
        <name>[2Fe-2S] cluster</name>
        <dbReference type="ChEBI" id="CHEBI:190135"/>
    </ligand>
</feature>
<evidence type="ECO:0000313" key="9">
    <source>
        <dbReference type="Proteomes" id="UP000277007"/>
    </source>
</evidence>
<dbReference type="GO" id="GO:0016491">
    <property type="term" value="F:oxidoreductase activity"/>
    <property type="evidence" value="ECO:0007669"/>
    <property type="project" value="InterPro"/>
</dbReference>
<feature type="binding site" evidence="7">
    <location>
        <position position="123"/>
    </location>
    <ligand>
        <name>[2Fe-2S] cluster</name>
        <dbReference type="ChEBI" id="CHEBI:190135"/>
    </ligand>
</feature>
<evidence type="ECO:0000256" key="7">
    <source>
        <dbReference type="PIRSR" id="PIRSR000216-1"/>
    </source>
</evidence>
<dbReference type="PANTHER" id="PTHR43342">
    <property type="entry name" value="NADH-QUINONE OXIDOREDUCTASE, E SUBUNIT"/>
    <property type="match status" value="1"/>
</dbReference>
<dbReference type="AlphaFoldDB" id="A0A431VGY1"/>
<proteinExistence type="inferred from homology"/>
<dbReference type="InterPro" id="IPR041921">
    <property type="entry name" value="NuoE_N"/>
</dbReference>
<evidence type="ECO:0000256" key="5">
    <source>
        <dbReference type="ARBA" id="ARBA00023014"/>
    </source>
</evidence>
<dbReference type="InterPro" id="IPR036249">
    <property type="entry name" value="Thioredoxin-like_sf"/>
</dbReference>
<comment type="cofactor">
    <cofactor evidence="6">
        <name>[2Fe-2S] cluster</name>
        <dbReference type="ChEBI" id="CHEBI:190135"/>
    </cofactor>
</comment>
<evidence type="ECO:0000313" key="8">
    <source>
        <dbReference type="EMBL" id="RTR20134.1"/>
    </source>
</evidence>
<dbReference type="RefSeq" id="WP_126615211.1">
    <property type="nucleotide sequence ID" value="NZ_JBHUCY010000033.1"/>
</dbReference>
<sequence>MSVSQPWSAERALSIVAEHAHQRGALLPILHALQDTFGCIDEEAIPLLAGALNLSRADVHGVVSFYHDFRRTRPGRHTVKICRAEACQAMGADALLDHVRRRLTVDPHGTTADGVFTVEPVFCLGNCALSPAVMIDGTLHGRVGPERFDALTAELRDQTQTGGAR</sequence>
<accession>A0A431VGY1</accession>
<keyword evidence="4 7" id="KW-0408">Iron</keyword>
<evidence type="ECO:0000256" key="2">
    <source>
        <dbReference type="ARBA" id="ARBA00022714"/>
    </source>
</evidence>
<dbReference type="OrthoDB" id="9807941at2"/>
<keyword evidence="9" id="KW-1185">Reference proteome</keyword>
<dbReference type="Pfam" id="PF01257">
    <property type="entry name" value="2Fe-2S_thioredx"/>
    <property type="match status" value="1"/>
</dbReference>
<keyword evidence="3 7" id="KW-0479">Metal-binding</keyword>
<name>A0A431VGY1_9PROT</name>
<dbReference type="CDD" id="cd03081">
    <property type="entry name" value="TRX_Fd_NuoE_FDH_gamma"/>
    <property type="match status" value="1"/>
</dbReference>
<dbReference type="GO" id="GO:0051537">
    <property type="term" value="F:2 iron, 2 sulfur cluster binding"/>
    <property type="evidence" value="ECO:0007669"/>
    <property type="project" value="UniProtKB-KW"/>
</dbReference>
<dbReference type="PANTHER" id="PTHR43342:SF2">
    <property type="entry name" value="POTENTIAL NAD-REDUCING HYDROGENASE SUBUNIT"/>
    <property type="match status" value="1"/>
</dbReference>
<comment type="cofactor">
    <cofactor evidence="7">
        <name>[2Fe-2S] cluster</name>
        <dbReference type="ChEBI" id="CHEBI:190135"/>
    </cofactor>
    <text evidence="7">Binds 1 [2Fe-2S] cluster.</text>
</comment>
<feature type="binding site" evidence="7">
    <location>
        <position position="127"/>
    </location>
    <ligand>
        <name>[2Fe-2S] cluster</name>
        <dbReference type="ChEBI" id="CHEBI:190135"/>
    </ligand>
</feature>
<dbReference type="Gene3D" id="1.10.10.1590">
    <property type="entry name" value="NADH-quinone oxidoreductase subunit E"/>
    <property type="match status" value="1"/>
</dbReference>
<dbReference type="InterPro" id="IPR028431">
    <property type="entry name" value="NADP_DH_HndA-like"/>
</dbReference>